<protein>
    <submittedName>
        <fullName evidence="1">Uncharacterized protein</fullName>
    </submittedName>
</protein>
<reference evidence="1" key="1">
    <citation type="submission" date="2020-05" db="EMBL/GenBank/DDBJ databases">
        <authorList>
            <person name="Chiriac C."/>
            <person name="Salcher M."/>
            <person name="Ghai R."/>
            <person name="Kavagutti S V."/>
        </authorList>
    </citation>
    <scope>NUCLEOTIDE SEQUENCE</scope>
</reference>
<proteinExistence type="predicted"/>
<dbReference type="EMBL" id="LR798281">
    <property type="protein sequence ID" value="CAB5220036.1"/>
    <property type="molecule type" value="Genomic_DNA"/>
</dbReference>
<gene>
    <name evidence="1" type="ORF">UFOVP232_31</name>
</gene>
<organism evidence="1">
    <name type="scientific">uncultured Caudovirales phage</name>
    <dbReference type="NCBI Taxonomy" id="2100421"/>
    <lineage>
        <taxon>Viruses</taxon>
        <taxon>Duplodnaviria</taxon>
        <taxon>Heunggongvirae</taxon>
        <taxon>Uroviricota</taxon>
        <taxon>Caudoviricetes</taxon>
        <taxon>Peduoviridae</taxon>
        <taxon>Maltschvirus</taxon>
        <taxon>Maltschvirus maltsch</taxon>
    </lineage>
</organism>
<sequence>MAKTIKAAAATVAPVTRDTAVGTLINEAGQAAASMLAKCKEAAAAAAKQLDAAKPIADRIDAVMSLYAADFTAAGHNVKALFKDALTLHAAGQTPVLVSVIGKDGKKQDEKCTALEAVNASKHNMRDAAKQVRDLNNMGRASGGGRKAKAPATAGLPAAPDMTVKTSDIDAFSAWLDNLPEYLNDAVYHGKIVARLIENGYTISKAAKGVKVTGKASA</sequence>
<accession>A0A6J7WQ49</accession>
<name>A0A6J7WQ49_9CAUD</name>
<evidence type="ECO:0000313" key="1">
    <source>
        <dbReference type="EMBL" id="CAB5220036.1"/>
    </source>
</evidence>